<reference evidence="5 6" key="1">
    <citation type="journal article" date="2023" name="Life. Sci Alliance">
        <title>Evolutionary insights into 3D genome organization and epigenetic landscape of Vigna mungo.</title>
        <authorList>
            <person name="Junaid A."/>
            <person name="Singh B."/>
            <person name="Bhatia S."/>
        </authorList>
    </citation>
    <scope>NUCLEOTIDE SEQUENCE [LARGE SCALE GENOMIC DNA]</scope>
    <source>
        <strain evidence="5">Urdbean</strain>
    </source>
</reference>
<dbReference type="GO" id="GO:0045735">
    <property type="term" value="F:nutrient reservoir activity"/>
    <property type="evidence" value="ECO:0007669"/>
    <property type="project" value="UniProtKB-UniRule"/>
</dbReference>
<organism evidence="5 6">
    <name type="scientific">Vigna mungo</name>
    <name type="common">Black gram</name>
    <name type="synonym">Phaseolus mungo</name>
    <dbReference type="NCBI Taxonomy" id="3915"/>
    <lineage>
        <taxon>Eukaryota</taxon>
        <taxon>Viridiplantae</taxon>
        <taxon>Streptophyta</taxon>
        <taxon>Embryophyta</taxon>
        <taxon>Tracheophyta</taxon>
        <taxon>Spermatophyta</taxon>
        <taxon>Magnoliopsida</taxon>
        <taxon>eudicotyledons</taxon>
        <taxon>Gunneridae</taxon>
        <taxon>Pentapetalae</taxon>
        <taxon>rosids</taxon>
        <taxon>fabids</taxon>
        <taxon>Fabales</taxon>
        <taxon>Fabaceae</taxon>
        <taxon>Papilionoideae</taxon>
        <taxon>50 kb inversion clade</taxon>
        <taxon>NPAAA clade</taxon>
        <taxon>indigoferoid/millettioid clade</taxon>
        <taxon>Phaseoleae</taxon>
        <taxon>Vigna</taxon>
    </lineage>
</organism>
<protein>
    <recommendedName>
        <fullName evidence="7">Acid phosphatase 1</fullName>
    </recommendedName>
</protein>
<dbReference type="AlphaFoldDB" id="A0AAQ3RJX1"/>
<keyword evidence="3" id="KW-0758">Storage protein</keyword>
<keyword evidence="1 4" id="KW-0732">Signal</keyword>
<feature type="signal peptide" evidence="4">
    <location>
        <begin position="1"/>
        <end position="20"/>
    </location>
</feature>
<dbReference type="PANTHER" id="PTHR31284">
    <property type="entry name" value="ACID PHOSPHATASE-LIKE PROTEIN"/>
    <property type="match status" value="1"/>
</dbReference>
<dbReference type="Proteomes" id="UP001374535">
    <property type="component" value="Chromosome 9"/>
</dbReference>
<evidence type="ECO:0000313" key="6">
    <source>
        <dbReference type="Proteomes" id="UP001374535"/>
    </source>
</evidence>
<gene>
    <name evidence="5" type="ORF">V8G54_030239</name>
</gene>
<name>A0AAQ3RJX1_VIGMU</name>
<dbReference type="PIRSF" id="PIRSF002674">
    <property type="entry name" value="VSP"/>
    <property type="match status" value="1"/>
</dbReference>
<dbReference type="Gene3D" id="3.40.50.1000">
    <property type="entry name" value="HAD superfamily/HAD-like"/>
    <property type="match status" value="1"/>
</dbReference>
<dbReference type="SUPFAM" id="SSF56784">
    <property type="entry name" value="HAD-like"/>
    <property type="match status" value="1"/>
</dbReference>
<accession>A0AAQ3RJX1</accession>
<dbReference type="Pfam" id="PF03767">
    <property type="entry name" value="Acid_phosphat_B"/>
    <property type="match status" value="2"/>
</dbReference>
<comment type="similarity">
    <text evidence="3">Belongs to the APS1/VSP family.</text>
</comment>
<dbReference type="InterPro" id="IPR036412">
    <property type="entry name" value="HAD-like_sf"/>
</dbReference>
<keyword evidence="2" id="KW-0325">Glycoprotein</keyword>
<comment type="function">
    <text evidence="3">May function as somatic storage protein during early seedling development.</text>
</comment>
<sequence length="279" mass="32433">MGKALRWCLVLTCLLVPLAGDGLEMNLKNYCESWRMNVELHNIREFQVVPEECTEYIGKYVTSTQYKVDSQRVTEECLVYLSTSCNLKKDGFDAWIFDIDDTLLSTLPYYEDNLYGSSMVNTNKLFRFYCYFDLLCLFMIIVNNDEFFDNRGRKLSVTSLEEWMKKGNAPALDHSLKLYNELKSRGVQILLVTSRKEHLRSATIDNLVKVGYYGWTKIIFRDPANELVSVKKYKSDVRKKIINDGYRIWGILGDQYSSIEGIPSPERAFKLPNPIYYVA</sequence>
<proteinExistence type="inferred from homology"/>
<evidence type="ECO:0000313" key="5">
    <source>
        <dbReference type="EMBL" id="WVY98088.1"/>
    </source>
</evidence>
<evidence type="ECO:0000256" key="3">
    <source>
        <dbReference type="PIRNR" id="PIRNR002674"/>
    </source>
</evidence>
<dbReference type="InterPro" id="IPR005519">
    <property type="entry name" value="Acid_phosphat_B-like"/>
</dbReference>
<evidence type="ECO:0000256" key="1">
    <source>
        <dbReference type="ARBA" id="ARBA00022729"/>
    </source>
</evidence>
<dbReference type="EMBL" id="CP144692">
    <property type="protein sequence ID" value="WVY98088.1"/>
    <property type="molecule type" value="Genomic_DNA"/>
</dbReference>
<dbReference type="InterPro" id="IPR023214">
    <property type="entry name" value="HAD_sf"/>
</dbReference>
<dbReference type="InterPro" id="IPR014403">
    <property type="entry name" value="APS1/VSP"/>
</dbReference>
<evidence type="ECO:0000256" key="4">
    <source>
        <dbReference type="SAM" id="SignalP"/>
    </source>
</evidence>
<feature type="chain" id="PRO_5042961510" description="Acid phosphatase 1" evidence="4">
    <location>
        <begin position="21"/>
        <end position="279"/>
    </location>
</feature>
<evidence type="ECO:0008006" key="7">
    <source>
        <dbReference type="Google" id="ProtNLM"/>
    </source>
</evidence>
<dbReference type="PANTHER" id="PTHR31284:SF24">
    <property type="entry name" value="ACID PHOSPHATASE"/>
    <property type="match status" value="1"/>
</dbReference>
<keyword evidence="6" id="KW-1185">Reference proteome</keyword>
<evidence type="ECO:0000256" key="2">
    <source>
        <dbReference type="ARBA" id="ARBA00023180"/>
    </source>
</evidence>